<keyword evidence="7" id="KW-0508">mRNA splicing</keyword>
<evidence type="ECO:0000256" key="7">
    <source>
        <dbReference type="ARBA" id="ARBA00023187"/>
    </source>
</evidence>
<evidence type="ECO:0000256" key="9">
    <source>
        <dbReference type="PROSITE-ProRule" id="PRU00502"/>
    </source>
</evidence>
<dbReference type="PANTHER" id="PTHR21646:SF16">
    <property type="entry name" value="U4_U6.U5 TRI-SNRNP-ASSOCIATED PROTEIN 2"/>
    <property type="match status" value="1"/>
</dbReference>
<feature type="compositionally biased region" description="Low complexity" evidence="10">
    <location>
        <begin position="1"/>
        <end position="18"/>
    </location>
</feature>
<dbReference type="InterPro" id="IPR028889">
    <property type="entry name" value="USP"/>
</dbReference>
<dbReference type="Proteomes" id="UP000037460">
    <property type="component" value="Unassembled WGS sequence"/>
</dbReference>
<dbReference type="SUPFAM" id="SSF54001">
    <property type="entry name" value="Cysteine proteinases"/>
    <property type="match status" value="1"/>
</dbReference>
<proteinExistence type="predicted"/>
<dbReference type="InterPro" id="IPR001394">
    <property type="entry name" value="Peptidase_C19_UCH"/>
</dbReference>
<dbReference type="EMBL" id="JWZX01001671">
    <property type="protein sequence ID" value="KOO32844.1"/>
    <property type="molecule type" value="Genomic_DNA"/>
</dbReference>
<evidence type="ECO:0000256" key="10">
    <source>
        <dbReference type="SAM" id="MobiDB-lite"/>
    </source>
</evidence>
<keyword evidence="6" id="KW-0862">Zinc</keyword>
<evidence type="ECO:0000256" key="5">
    <source>
        <dbReference type="ARBA" id="ARBA00022771"/>
    </source>
</evidence>
<dbReference type="InterPro" id="IPR050185">
    <property type="entry name" value="Ub_carboxyl-term_hydrolase"/>
</dbReference>
<evidence type="ECO:0000256" key="8">
    <source>
        <dbReference type="ARBA" id="ARBA00023242"/>
    </source>
</evidence>
<evidence type="ECO:0000259" key="11">
    <source>
        <dbReference type="PROSITE" id="PS50235"/>
    </source>
</evidence>
<dbReference type="CDD" id="cd02669">
    <property type="entry name" value="Peptidase_C19M"/>
    <property type="match status" value="1"/>
</dbReference>
<dbReference type="GO" id="GO:0005681">
    <property type="term" value="C:spliceosomal complex"/>
    <property type="evidence" value="ECO:0007669"/>
    <property type="project" value="UniProtKB-KW"/>
</dbReference>
<dbReference type="OrthoDB" id="10263353at2759"/>
<keyword evidence="2" id="KW-0507">mRNA processing</keyword>
<dbReference type="PANTHER" id="PTHR21646">
    <property type="entry name" value="UBIQUITIN CARBOXYL-TERMINAL HYDROLASE"/>
    <property type="match status" value="1"/>
</dbReference>
<evidence type="ECO:0000313" key="14">
    <source>
        <dbReference type="Proteomes" id="UP000037460"/>
    </source>
</evidence>
<evidence type="ECO:0000259" key="12">
    <source>
        <dbReference type="PROSITE" id="PS50271"/>
    </source>
</evidence>
<dbReference type="GO" id="GO:0004843">
    <property type="term" value="F:cysteine-type deubiquitinase activity"/>
    <property type="evidence" value="ECO:0007669"/>
    <property type="project" value="InterPro"/>
</dbReference>
<protein>
    <submittedName>
        <fullName evidence="13">U4 tri-snrnp-associated protein 2-like protein</fullName>
    </submittedName>
</protein>
<dbReference type="GO" id="GO:0008270">
    <property type="term" value="F:zinc ion binding"/>
    <property type="evidence" value="ECO:0007669"/>
    <property type="project" value="UniProtKB-KW"/>
</dbReference>
<dbReference type="SMART" id="SM00290">
    <property type="entry name" value="ZnF_UBP"/>
    <property type="match status" value="1"/>
</dbReference>
<accession>A0A0M0K202</accession>
<keyword evidence="4" id="KW-0747">Spliceosome</keyword>
<reference evidence="14" key="1">
    <citation type="journal article" date="2015" name="PLoS Genet.">
        <title>Genome Sequence and Transcriptome Analyses of Chrysochromulina tobin: Metabolic Tools for Enhanced Algal Fitness in the Prominent Order Prymnesiales (Haptophyceae).</title>
        <authorList>
            <person name="Hovde B.T."/>
            <person name="Deodato C.R."/>
            <person name="Hunsperger H.M."/>
            <person name="Ryken S.A."/>
            <person name="Yost W."/>
            <person name="Jha R.K."/>
            <person name="Patterson J."/>
            <person name="Monnat R.J. Jr."/>
            <person name="Barlow S.B."/>
            <person name="Starkenburg S.R."/>
            <person name="Cattolico R.A."/>
        </authorList>
    </citation>
    <scope>NUCLEOTIDE SEQUENCE</scope>
    <source>
        <strain evidence="14">CCMP291</strain>
    </source>
</reference>
<keyword evidence="14" id="KW-1185">Reference proteome</keyword>
<keyword evidence="5 9" id="KW-0863">Zinc-finger</keyword>
<comment type="subcellular location">
    <subcellularLocation>
        <location evidence="1">Nucleus</location>
    </subcellularLocation>
</comment>
<gene>
    <name evidence="13" type="ORF">Ctob_009272</name>
</gene>
<dbReference type="InterPro" id="IPR038765">
    <property type="entry name" value="Papain-like_cys_pep_sf"/>
</dbReference>
<dbReference type="GO" id="GO:0016579">
    <property type="term" value="P:protein deubiquitination"/>
    <property type="evidence" value="ECO:0007669"/>
    <property type="project" value="InterPro"/>
</dbReference>
<evidence type="ECO:0000256" key="1">
    <source>
        <dbReference type="ARBA" id="ARBA00004123"/>
    </source>
</evidence>
<evidence type="ECO:0000256" key="3">
    <source>
        <dbReference type="ARBA" id="ARBA00022723"/>
    </source>
</evidence>
<dbReference type="PROSITE" id="PS50271">
    <property type="entry name" value="ZF_UBP"/>
    <property type="match status" value="1"/>
</dbReference>
<sequence>MDGGDESAVGAADAGASACQPCGAPAPAKPRKRMRPWEEPGFRCPYLDTINRMILDFDFEKACSVTGHDFNVYACLVCGKFFQGRGTHTQAYTHSLQESHHVYMNLQDGRTYCLPDGYEVVDSSLRDIQNMLDPKFTMASIDTLDRVPVYARGVDGSDYMPGLIGLNNIRHTDYMNVVLQALARVPPLRDFFLLPENYAHIKSPLVLEFGALMRKMWSPHNFKGQVSPHELLQAIMHVSGNRFKIGTQADPMEFLTWLLNALHTDLGGTRKRGSDALERNILPQVPLITCLSKFDGHTTQEMMNGDQRRYKLTRLPKYLIVHIKRFSKNTQQEIEKNPTIVNFPVRNLEMANFTELAPDACGTPTKFHLMCSIQHDGLPEAGSYRGFVHFRANDAWYEVQDLHVNGVHPQLISVSESYIQVWRAADD</sequence>
<feature type="domain" description="UBP-type" evidence="12">
    <location>
        <begin position="42"/>
        <end position="139"/>
    </location>
</feature>
<keyword evidence="8" id="KW-0539">Nucleus</keyword>
<keyword evidence="3" id="KW-0479">Metal-binding</keyword>
<dbReference type="PROSITE" id="PS50235">
    <property type="entry name" value="USP_3"/>
    <property type="match status" value="1"/>
</dbReference>
<feature type="domain" description="USP" evidence="11">
    <location>
        <begin position="164"/>
        <end position="425"/>
    </location>
</feature>
<dbReference type="Gene3D" id="3.30.40.10">
    <property type="entry name" value="Zinc/RING finger domain, C3HC4 (zinc finger)"/>
    <property type="match status" value="1"/>
</dbReference>
<evidence type="ECO:0000256" key="4">
    <source>
        <dbReference type="ARBA" id="ARBA00022728"/>
    </source>
</evidence>
<comment type="caution">
    <text evidence="13">The sequence shown here is derived from an EMBL/GenBank/DDBJ whole genome shotgun (WGS) entry which is preliminary data.</text>
</comment>
<dbReference type="InterPro" id="IPR033809">
    <property type="entry name" value="USP39"/>
</dbReference>
<dbReference type="Gene3D" id="3.90.70.10">
    <property type="entry name" value="Cysteine proteinases"/>
    <property type="match status" value="2"/>
</dbReference>
<dbReference type="InterPro" id="IPR001607">
    <property type="entry name" value="Znf_UBP"/>
</dbReference>
<dbReference type="Pfam" id="PF00443">
    <property type="entry name" value="UCH"/>
    <property type="match status" value="1"/>
</dbReference>
<feature type="region of interest" description="Disordered" evidence="10">
    <location>
        <begin position="1"/>
        <end position="34"/>
    </location>
</feature>
<dbReference type="InterPro" id="IPR013083">
    <property type="entry name" value="Znf_RING/FYVE/PHD"/>
</dbReference>
<evidence type="ECO:0000256" key="6">
    <source>
        <dbReference type="ARBA" id="ARBA00022833"/>
    </source>
</evidence>
<evidence type="ECO:0000256" key="2">
    <source>
        <dbReference type="ARBA" id="ARBA00022664"/>
    </source>
</evidence>
<dbReference type="Pfam" id="PF02148">
    <property type="entry name" value="zf-UBP"/>
    <property type="match status" value="1"/>
</dbReference>
<organism evidence="13 14">
    <name type="scientific">Chrysochromulina tobinii</name>
    <dbReference type="NCBI Taxonomy" id="1460289"/>
    <lineage>
        <taxon>Eukaryota</taxon>
        <taxon>Haptista</taxon>
        <taxon>Haptophyta</taxon>
        <taxon>Prymnesiophyceae</taxon>
        <taxon>Prymnesiales</taxon>
        <taxon>Chrysochromulinaceae</taxon>
        <taxon>Chrysochromulina</taxon>
    </lineage>
</organism>
<dbReference type="GO" id="GO:0000245">
    <property type="term" value="P:spliceosomal complex assembly"/>
    <property type="evidence" value="ECO:0007669"/>
    <property type="project" value="InterPro"/>
</dbReference>
<dbReference type="SUPFAM" id="SSF57850">
    <property type="entry name" value="RING/U-box"/>
    <property type="match status" value="1"/>
</dbReference>
<evidence type="ECO:0000313" key="13">
    <source>
        <dbReference type="EMBL" id="KOO32844.1"/>
    </source>
</evidence>
<dbReference type="AlphaFoldDB" id="A0A0M0K202"/>
<name>A0A0M0K202_9EUKA</name>